<reference evidence="1 2" key="1">
    <citation type="journal article" date="2024" name="Ann. Entomol. Soc. Am.">
        <title>Genomic analyses of the southern and eastern yellowjacket wasps (Hymenoptera: Vespidae) reveal evolutionary signatures of social life.</title>
        <authorList>
            <person name="Catto M.A."/>
            <person name="Caine P.B."/>
            <person name="Orr S.E."/>
            <person name="Hunt B.G."/>
            <person name="Goodisman M.A.D."/>
        </authorList>
    </citation>
    <scope>NUCLEOTIDE SEQUENCE [LARGE SCALE GENOMIC DNA]</scope>
    <source>
        <strain evidence="1">232</strain>
        <tissue evidence="1">Head and thorax</tissue>
    </source>
</reference>
<evidence type="ECO:0000313" key="2">
    <source>
        <dbReference type="Proteomes" id="UP001607303"/>
    </source>
</evidence>
<protein>
    <submittedName>
        <fullName evidence="1">RecQ-mediated genome instability protein 1-like isoform X3</fullName>
    </submittedName>
</protein>
<evidence type="ECO:0000313" key="1">
    <source>
        <dbReference type="EMBL" id="KAL2749293.1"/>
    </source>
</evidence>
<comment type="caution">
    <text evidence="1">The sequence shown here is derived from an EMBL/GenBank/DDBJ whole genome shotgun (WGS) entry which is preliminary data.</text>
</comment>
<keyword evidence="2" id="KW-1185">Reference proteome</keyword>
<sequence>MVNVTIKCTYILFIADVVDRLNHNDYGIANQNYQMKEKKHGLRVSPNNVDAKKESYNDSKKQLPAIKHLELETILNLEVIKAALILIYHHLPPSTNSSKIRYMKETSNQKKDIRKIFDFIKAKDLQE</sequence>
<gene>
    <name evidence="1" type="ORF">V1477_002233</name>
</gene>
<organism evidence="1 2">
    <name type="scientific">Vespula maculifrons</name>
    <name type="common">Eastern yellow jacket</name>
    <name type="synonym">Wasp</name>
    <dbReference type="NCBI Taxonomy" id="7453"/>
    <lineage>
        <taxon>Eukaryota</taxon>
        <taxon>Metazoa</taxon>
        <taxon>Ecdysozoa</taxon>
        <taxon>Arthropoda</taxon>
        <taxon>Hexapoda</taxon>
        <taxon>Insecta</taxon>
        <taxon>Pterygota</taxon>
        <taxon>Neoptera</taxon>
        <taxon>Endopterygota</taxon>
        <taxon>Hymenoptera</taxon>
        <taxon>Apocrita</taxon>
        <taxon>Aculeata</taxon>
        <taxon>Vespoidea</taxon>
        <taxon>Vespidae</taxon>
        <taxon>Vespinae</taxon>
        <taxon>Vespula</taxon>
    </lineage>
</organism>
<dbReference type="EMBL" id="JAYRBN010000027">
    <property type="protein sequence ID" value="KAL2749293.1"/>
    <property type="molecule type" value="Genomic_DNA"/>
</dbReference>
<accession>A0ABD2CVW8</accession>
<name>A0ABD2CVW8_VESMC</name>
<proteinExistence type="predicted"/>
<dbReference type="AlphaFoldDB" id="A0ABD2CVW8"/>
<dbReference type="Proteomes" id="UP001607303">
    <property type="component" value="Unassembled WGS sequence"/>
</dbReference>